<organism evidence="2 3">
    <name type="scientific">Stygiobacter electus</name>
    <dbReference type="NCBI Taxonomy" id="3032292"/>
    <lineage>
        <taxon>Bacteria</taxon>
        <taxon>Pseudomonadati</taxon>
        <taxon>Ignavibacteriota</taxon>
        <taxon>Ignavibacteria</taxon>
        <taxon>Ignavibacteriales</taxon>
        <taxon>Melioribacteraceae</taxon>
        <taxon>Stygiobacter</taxon>
    </lineage>
</organism>
<evidence type="ECO:0000256" key="1">
    <source>
        <dbReference type="SAM" id="Phobius"/>
    </source>
</evidence>
<keyword evidence="3" id="KW-1185">Reference proteome</keyword>
<feature type="transmembrane region" description="Helical" evidence="1">
    <location>
        <begin position="89"/>
        <end position="122"/>
    </location>
</feature>
<dbReference type="Proteomes" id="UP001221302">
    <property type="component" value="Unassembled WGS sequence"/>
</dbReference>
<dbReference type="RefSeq" id="WP_321536111.1">
    <property type="nucleotide sequence ID" value="NZ_JARGDL010000012.1"/>
</dbReference>
<evidence type="ECO:0000313" key="2">
    <source>
        <dbReference type="EMBL" id="MDF1612341.1"/>
    </source>
</evidence>
<evidence type="ECO:0000313" key="3">
    <source>
        <dbReference type="Proteomes" id="UP001221302"/>
    </source>
</evidence>
<protein>
    <submittedName>
        <fullName evidence="2">Uncharacterized protein</fullName>
    </submittedName>
</protein>
<feature type="transmembrane region" description="Helical" evidence="1">
    <location>
        <begin position="20"/>
        <end position="36"/>
    </location>
</feature>
<proteinExistence type="predicted"/>
<dbReference type="AlphaFoldDB" id="A0AAE3NWP1"/>
<comment type="caution">
    <text evidence="2">The sequence shown here is derived from an EMBL/GenBank/DDBJ whole genome shotgun (WGS) entry which is preliminary data.</text>
</comment>
<keyword evidence="1" id="KW-0472">Membrane</keyword>
<name>A0AAE3NWP1_9BACT</name>
<feature type="transmembrane region" description="Helical" evidence="1">
    <location>
        <begin position="42"/>
        <end position="68"/>
    </location>
</feature>
<reference evidence="2" key="1">
    <citation type="submission" date="2023-03" db="EMBL/GenBank/DDBJ databases">
        <title>Stygiobacter electus gen. nov., sp. nov., facultatively anaerobic thermotolerant bacterium of the class Ignavibacteria from a well of Yessentuki mineral water deposit.</title>
        <authorList>
            <person name="Podosokorskaya O.A."/>
            <person name="Elcheninov A.G."/>
            <person name="Petrova N.F."/>
            <person name="Zavarzina D.G."/>
            <person name="Kublanov I.V."/>
            <person name="Merkel A.Y."/>
        </authorList>
    </citation>
    <scope>NUCLEOTIDE SEQUENCE</scope>
    <source>
        <strain evidence="2">09-Me</strain>
    </source>
</reference>
<feature type="transmembrane region" description="Helical" evidence="1">
    <location>
        <begin position="225"/>
        <end position="242"/>
    </location>
</feature>
<gene>
    <name evidence="2" type="ORF">P0M35_09275</name>
</gene>
<dbReference type="EMBL" id="JARGDL010000012">
    <property type="protein sequence ID" value="MDF1612341.1"/>
    <property type="molecule type" value="Genomic_DNA"/>
</dbReference>
<keyword evidence="1" id="KW-0812">Transmembrane</keyword>
<feature type="transmembrane region" description="Helical" evidence="1">
    <location>
        <begin position="142"/>
        <end position="167"/>
    </location>
</feature>
<accession>A0AAE3NWP1</accession>
<keyword evidence="1" id="KW-1133">Transmembrane helix</keyword>
<sequence>MKFPLSWKKKRLGKEYLSELLLFFFSIAAAYFIGWNNTDLLWSFWITSLVVGYVSVFRTILSPIRLILKSKSFNTDKVRDLTTVKKLQTVILVAIFIVPILLWVVFINLHFFIFHLLLAYLLQVVFPHPVLTNILADPKGGQFYTTFQIIKALFMSYWIIIFEKFIFDYKTNRKLSSNQTTHLQPFWVNEAFSFEGIKRPYVQVVRIHISIFLLFAMDAVETNQYLIYVVIYSLFFFPNPILRKVKSLNMYPKFSHKKI</sequence>